<comment type="caution">
    <text evidence="2">The sequence shown here is derived from an EMBL/GenBank/DDBJ whole genome shotgun (WGS) entry which is preliminary data.</text>
</comment>
<dbReference type="EMBL" id="BAAAFE010000007">
    <property type="protein sequence ID" value="GAA0865179.1"/>
    <property type="molecule type" value="Genomic_DNA"/>
</dbReference>
<dbReference type="NCBIfam" id="TIGR04433">
    <property type="entry name" value="UrcA_uranyl"/>
    <property type="match status" value="1"/>
</dbReference>
<feature type="chain" id="PRO_5045510976" description="UrcA family protein" evidence="1">
    <location>
        <begin position="24"/>
        <end position="112"/>
    </location>
</feature>
<evidence type="ECO:0008006" key="4">
    <source>
        <dbReference type="Google" id="ProtNLM"/>
    </source>
</evidence>
<accession>A0ABN1M770</accession>
<dbReference type="RefSeq" id="WP_215350107.1">
    <property type="nucleotide sequence ID" value="NZ_BAAAFE010000007.1"/>
</dbReference>
<sequence length="112" mass="11729">MFKSTLITMAAIAVGGAAAPAVAQDSDAPQVAVRYDDLNLSTAAGRDRLDTRVRTAIRAMCTDSSRLTLRQRAVAQDCMAQAKRSIEPQLAALLNGSTAKFASDKPPVVAAP</sequence>
<keyword evidence="3" id="KW-1185">Reference proteome</keyword>
<protein>
    <recommendedName>
        <fullName evidence="4">UrcA family protein</fullName>
    </recommendedName>
</protein>
<gene>
    <name evidence="2" type="ORF">GCM10009115_22740</name>
</gene>
<evidence type="ECO:0000313" key="3">
    <source>
        <dbReference type="Proteomes" id="UP001500738"/>
    </source>
</evidence>
<feature type="signal peptide" evidence="1">
    <location>
        <begin position="1"/>
        <end position="23"/>
    </location>
</feature>
<organism evidence="2 3">
    <name type="scientific">Sphingopyxis soli</name>
    <dbReference type="NCBI Taxonomy" id="592051"/>
    <lineage>
        <taxon>Bacteria</taxon>
        <taxon>Pseudomonadati</taxon>
        <taxon>Pseudomonadota</taxon>
        <taxon>Alphaproteobacteria</taxon>
        <taxon>Sphingomonadales</taxon>
        <taxon>Sphingomonadaceae</taxon>
        <taxon>Sphingopyxis</taxon>
    </lineage>
</organism>
<dbReference type="InterPro" id="IPR030972">
    <property type="entry name" value="UrcA_uranyl"/>
</dbReference>
<reference evidence="2 3" key="1">
    <citation type="journal article" date="2019" name="Int. J. Syst. Evol. Microbiol.">
        <title>The Global Catalogue of Microorganisms (GCM) 10K type strain sequencing project: providing services to taxonomists for standard genome sequencing and annotation.</title>
        <authorList>
            <consortium name="The Broad Institute Genomics Platform"/>
            <consortium name="The Broad Institute Genome Sequencing Center for Infectious Disease"/>
            <person name="Wu L."/>
            <person name="Ma J."/>
        </authorList>
    </citation>
    <scope>NUCLEOTIDE SEQUENCE [LARGE SCALE GENOMIC DNA]</scope>
    <source>
        <strain evidence="2 3">JCM 15910</strain>
    </source>
</reference>
<evidence type="ECO:0000256" key="1">
    <source>
        <dbReference type="SAM" id="SignalP"/>
    </source>
</evidence>
<keyword evidence="1" id="KW-0732">Signal</keyword>
<proteinExistence type="predicted"/>
<dbReference type="Proteomes" id="UP001500738">
    <property type="component" value="Unassembled WGS sequence"/>
</dbReference>
<name>A0ABN1M770_9SPHN</name>
<evidence type="ECO:0000313" key="2">
    <source>
        <dbReference type="EMBL" id="GAA0865179.1"/>
    </source>
</evidence>